<dbReference type="InterPro" id="IPR020845">
    <property type="entry name" value="AMP-binding_CS"/>
</dbReference>
<keyword evidence="4" id="KW-1185">Reference proteome</keyword>
<accession>A0ABR0KG81</accession>
<dbReference type="EMBL" id="JAVRRG010000027">
    <property type="protein sequence ID" value="KAK5095575.1"/>
    <property type="molecule type" value="Genomic_DNA"/>
</dbReference>
<dbReference type="SUPFAM" id="SSF56801">
    <property type="entry name" value="Acetyl-CoA synthetase-like"/>
    <property type="match status" value="1"/>
</dbReference>
<dbReference type="Pfam" id="PF13193">
    <property type="entry name" value="AMP-binding_C"/>
    <property type="match status" value="1"/>
</dbReference>
<dbReference type="PANTHER" id="PTHR24096:SF422">
    <property type="entry name" value="BCDNA.GH02901"/>
    <property type="match status" value="1"/>
</dbReference>
<reference evidence="3 4" key="1">
    <citation type="submission" date="2023-08" db="EMBL/GenBank/DDBJ databases">
        <title>Black Yeasts Isolated from many extreme environments.</title>
        <authorList>
            <person name="Coleine C."/>
            <person name="Stajich J.E."/>
            <person name="Selbmann L."/>
        </authorList>
    </citation>
    <scope>NUCLEOTIDE SEQUENCE [LARGE SCALE GENOMIC DNA]</scope>
    <source>
        <strain evidence="3 4">CCFEE 5885</strain>
    </source>
</reference>
<dbReference type="Proteomes" id="UP001345013">
    <property type="component" value="Unassembled WGS sequence"/>
</dbReference>
<dbReference type="InterPro" id="IPR045851">
    <property type="entry name" value="AMP-bd_C_sf"/>
</dbReference>
<dbReference type="PANTHER" id="PTHR24096">
    <property type="entry name" value="LONG-CHAIN-FATTY-ACID--COA LIGASE"/>
    <property type="match status" value="1"/>
</dbReference>
<evidence type="ECO:0000313" key="4">
    <source>
        <dbReference type="Proteomes" id="UP001345013"/>
    </source>
</evidence>
<evidence type="ECO:0000259" key="2">
    <source>
        <dbReference type="Pfam" id="PF13193"/>
    </source>
</evidence>
<dbReference type="PROSITE" id="PS00455">
    <property type="entry name" value="AMP_BINDING"/>
    <property type="match status" value="1"/>
</dbReference>
<dbReference type="CDD" id="cd05911">
    <property type="entry name" value="Firefly_Luc_like"/>
    <property type="match status" value="1"/>
</dbReference>
<dbReference type="InterPro" id="IPR000873">
    <property type="entry name" value="AMP-dep_synth/lig_dom"/>
</dbReference>
<evidence type="ECO:0000259" key="1">
    <source>
        <dbReference type="Pfam" id="PF00501"/>
    </source>
</evidence>
<proteinExistence type="predicted"/>
<dbReference type="InterPro" id="IPR025110">
    <property type="entry name" value="AMP-bd_C"/>
</dbReference>
<dbReference type="Gene3D" id="3.30.300.30">
    <property type="match status" value="1"/>
</dbReference>
<organism evidence="3 4">
    <name type="scientific">Lithohypha guttulata</name>
    <dbReference type="NCBI Taxonomy" id="1690604"/>
    <lineage>
        <taxon>Eukaryota</taxon>
        <taxon>Fungi</taxon>
        <taxon>Dikarya</taxon>
        <taxon>Ascomycota</taxon>
        <taxon>Pezizomycotina</taxon>
        <taxon>Eurotiomycetes</taxon>
        <taxon>Chaetothyriomycetidae</taxon>
        <taxon>Chaetothyriales</taxon>
        <taxon>Trichomeriaceae</taxon>
        <taxon>Lithohypha</taxon>
    </lineage>
</organism>
<sequence length="571" mass="63182">MVIFKSQQPDISVPWHLPIWTWLFDSEYSPLRKNDSRDIKGFTNAATKEHLSYADIKAHSTHLSTALVKNYGLKEGETVSLFSPNTVWYPVAMFGTLRAGGVVSGASPAYGVDEMTYALQKAESKVLFTVPSTMEIAAAAAKNAGIPKERIFLLEGTLDGYKTMSELLREGIAHGDAGQIPQFRLPQGKKNNQVCAFLSFSSGTTGLPKAVMIAHSNVIAQCLQVEQISPTTLRRILAVLPLFHITGLVHQLHLPVLLNANVYMLPSFTMETMYKVVEEYKLEEMLLVPPILVRMTREKELLKKYDLSSLKRFSSGAAPLSAEILEQLQKIFPQTATGSDDTGFKQGYGMTESCSCITAHPTSKYNYKYAFRVGTIVASTEVKLVDPDSGKEVGLNERGEVLARGPQIVMGYLNNEEATKATFDEEGFLHTGDIGVMDEEGLLSIVDRAKELIKVKGEQVAPAELEDLLLGHPDVEDVAALGIPDDYSGERPKAYIVMQKDKRGEPQEVGKRLIKYVQEKKVRHKWITEVEIVEEIPKSASGKILRRVLKDMAKAGKRGVIIRDDKVPAKL</sequence>
<comment type="caution">
    <text evidence="3">The sequence shown here is derived from an EMBL/GenBank/DDBJ whole genome shotgun (WGS) entry which is preliminary data.</text>
</comment>
<gene>
    <name evidence="3" type="ORF">LTR24_003046</name>
</gene>
<dbReference type="Gene3D" id="2.30.38.10">
    <property type="entry name" value="Luciferase, Domain 3"/>
    <property type="match status" value="1"/>
</dbReference>
<name>A0ABR0KG81_9EURO</name>
<feature type="domain" description="AMP-binding enzyme C-terminal" evidence="2">
    <location>
        <begin position="464"/>
        <end position="543"/>
    </location>
</feature>
<feature type="domain" description="AMP-dependent synthetase/ligase" evidence="1">
    <location>
        <begin position="47"/>
        <end position="413"/>
    </location>
</feature>
<protein>
    <submittedName>
        <fullName evidence="3">Uncharacterized protein</fullName>
    </submittedName>
</protein>
<evidence type="ECO:0000313" key="3">
    <source>
        <dbReference type="EMBL" id="KAK5095575.1"/>
    </source>
</evidence>
<dbReference type="Gene3D" id="3.40.50.980">
    <property type="match status" value="2"/>
</dbReference>
<dbReference type="Pfam" id="PF00501">
    <property type="entry name" value="AMP-binding"/>
    <property type="match status" value="1"/>
</dbReference>